<reference evidence="1" key="1">
    <citation type="submission" date="2018-05" db="EMBL/GenBank/DDBJ databases">
        <authorList>
            <person name="Lanie J.A."/>
            <person name="Ng W.-L."/>
            <person name="Kazmierczak K.M."/>
            <person name="Andrzejewski T.M."/>
            <person name="Davidsen T.M."/>
            <person name="Wayne K.J."/>
            <person name="Tettelin H."/>
            <person name="Glass J.I."/>
            <person name="Rusch D."/>
            <person name="Podicherti R."/>
            <person name="Tsui H.-C.T."/>
            <person name="Winkler M.E."/>
        </authorList>
    </citation>
    <scope>NUCLEOTIDE SEQUENCE</scope>
</reference>
<sequence length="90" mass="9985">MKEQKLIFGSPDLSFQDKARENRVNGQARLICLPPIETSRPAVRFRSKVAFGDWTFDRAAGITGCGEGKVHLNAPWCSRIIGNAKWHSGS</sequence>
<proteinExistence type="predicted"/>
<organism evidence="1">
    <name type="scientific">marine metagenome</name>
    <dbReference type="NCBI Taxonomy" id="408172"/>
    <lineage>
        <taxon>unclassified sequences</taxon>
        <taxon>metagenomes</taxon>
        <taxon>ecological metagenomes</taxon>
    </lineage>
</organism>
<evidence type="ECO:0000313" key="1">
    <source>
        <dbReference type="EMBL" id="SVB18151.1"/>
    </source>
</evidence>
<protein>
    <submittedName>
        <fullName evidence="1">Uncharacterized protein</fullName>
    </submittedName>
</protein>
<gene>
    <name evidence="1" type="ORF">METZ01_LOCUS171005</name>
</gene>
<dbReference type="EMBL" id="UINC01031695">
    <property type="protein sequence ID" value="SVB18151.1"/>
    <property type="molecule type" value="Genomic_DNA"/>
</dbReference>
<accession>A0A382BXB5</accession>
<name>A0A382BXB5_9ZZZZ</name>
<dbReference type="AlphaFoldDB" id="A0A382BXB5"/>